<evidence type="ECO:0000256" key="1">
    <source>
        <dbReference type="SAM" id="MobiDB-lite"/>
    </source>
</evidence>
<dbReference type="EMBL" id="JADGJW010000190">
    <property type="protein sequence ID" value="KAJ3222134.1"/>
    <property type="molecule type" value="Genomic_DNA"/>
</dbReference>
<feature type="compositionally biased region" description="Low complexity" evidence="1">
    <location>
        <begin position="508"/>
        <end position="523"/>
    </location>
</feature>
<protein>
    <submittedName>
        <fullName evidence="2">Uncharacterized protein</fullName>
    </submittedName>
</protein>
<feature type="region of interest" description="Disordered" evidence="1">
    <location>
        <begin position="499"/>
        <end position="525"/>
    </location>
</feature>
<dbReference type="Proteomes" id="UP001211065">
    <property type="component" value="Unassembled WGS sequence"/>
</dbReference>
<comment type="caution">
    <text evidence="2">The sequence shown here is derived from an EMBL/GenBank/DDBJ whole genome shotgun (WGS) entry which is preliminary data.</text>
</comment>
<dbReference type="AlphaFoldDB" id="A0AAD5U2R8"/>
<sequence length="858" mass="99727">MRVRKNESNFFKDEDLRKQRKFDAICKNELSFAEIFEHSKSSKSKNNKNLKIKNYMSQNVDRLNFKKLDLVAQRVALQMENEKLSNFKNCPKRCSIEMLVPEFDQRNQHQFQTRDYLIIKPNPVPVVDINDQYLVPTDNQIWPCKLVEDAEKLTSYEIINQKNVLEELAASKRKNDIVNNSKKLKSVKKNLNNNTNHCNLQKKMLAPTNFENTNLTNRCPQNMFLKLTVASHLKNNINKIQRENEMLLRITSAKTKVAIYNVGESSNDALSRSFFVRDPNDRPFSSKLVQKMVVTSGYEHDSDKLRATSAPPTSFYDAGLPWLDTTSIISDFKEEKLKNDTSEVEEVKARVTSAPNRIENYRIDIPIVHGLSWIPSTRCSSAKSVRDLEQRQIMMLLPENSIKKESAPPSRVSSARYNRPLGTTAIPTSLIEALSKKQVPVADVPETIKNLIPEKNIDELDQTQKEFPVLTKKDDIVLKKLPKDVKKILKKESLKEIKTEPAKETTETKSASVKPKPSSATPARRLSLKPDQFDKIDSEVLLMLKEIVYLSVEIINRSISQIQRVHRCVLRFQFYKDSIRMIQRTIFVKMRQLKKSLRSTVHIKKKLPMIDEVAVIKENGEYKLESTFYVSFRNREEAYYFQLNPVLNRMRNFIRITENCNIHFDVKKNFFSSEEDLDQVSFGSVKEWNFFEKQKNYFRKLKSEFNPSIFELSRSCIKMFYSIPNDFLNVKKENSDIKPLDNKRKGSILNQDIATFHRRESTFKDLNNSYNEDGSKGLVFSKDALEKKQKDSRQLNLNPQDVKTAEKVKKDSRQLNLNPQDVKTAEKVKNLINLFITEGYKMEFLVAAIEAYLRLKNN</sequence>
<gene>
    <name evidence="2" type="ORF">HK099_002674</name>
</gene>
<name>A0AAD5U2R8_9FUNG</name>
<accession>A0AAD5U2R8</accession>
<keyword evidence="3" id="KW-1185">Reference proteome</keyword>
<proteinExistence type="predicted"/>
<organism evidence="2 3">
    <name type="scientific">Clydaea vesicula</name>
    <dbReference type="NCBI Taxonomy" id="447962"/>
    <lineage>
        <taxon>Eukaryota</taxon>
        <taxon>Fungi</taxon>
        <taxon>Fungi incertae sedis</taxon>
        <taxon>Chytridiomycota</taxon>
        <taxon>Chytridiomycota incertae sedis</taxon>
        <taxon>Chytridiomycetes</taxon>
        <taxon>Lobulomycetales</taxon>
        <taxon>Lobulomycetaceae</taxon>
        <taxon>Clydaea</taxon>
    </lineage>
</organism>
<evidence type="ECO:0000313" key="3">
    <source>
        <dbReference type="Proteomes" id="UP001211065"/>
    </source>
</evidence>
<reference evidence="2" key="1">
    <citation type="submission" date="2020-05" db="EMBL/GenBank/DDBJ databases">
        <title>Phylogenomic resolution of chytrid fungi.</title>
        <authorList>
            <person name="Stajich J.E."/>
            <person name="Amses K."/>
            <person name="Simmons R."/>
            <person name="Seto K."/>
            <person name="Myers J."/>
            <person name="Bonds A."/>
            <person name="Quandt C.A."/>
            <person name="Barry K."/>
            <person name="Liu P."/>
            <person name="Grigoriev I."/>
            <person name="Longcore J.E."/>
            <person name="James T.Y."/>
        </authorList>
    </citation>
    <scope>NUCLEOTIDE SEQUENCE</scope>
    <source>
        <strain evidence="2">JEL0476</strain>
    </source>
</reference>
<evidence type="ECO:0000313" key="2">
    <source>
        <dbReference type="EMBL" id="KAJ3222134.1"/>
    </source>
</evidence>